<name>A0A9B0TK75_CHRAS</name>
<dbReference type="RefSeq" id="XP_006866871.1">
    <property type="nucleotide sequence ID" value="XM_006866809.1"/>
</dbReference>
<comment type="subcellular location">
    <subcellularLocation>
        <location evidence="1">Membrane</location>
        <topology evidence="1">Single-pass membrane protein</topology>
    </subcellularLocation>
</comment>
<keyword evidence="5" id="KW-0808">Transferase</keyword>
<keyword evidence="6" id="KW-0812">Transmembrane</keyword>
<keyword evidence="8" id="KW-0472">Membrane</keyword>
<keyword evidence="9" id="KW-0325">Glycoprotein</keyword>
<evidence type="ECO:0000256" key="8">
    <source>
        <dbReference type="ARBA" id="ARBA00022989"/>
    </source>
</evidence>
<dbReference type="InterPro" id="IPR050271">
    <property type="entry name" value="UDP-glycosyltransferase"/>
</dbReference>
<reference evidence="11" key="1">
    <citation type="submission" date="2025-08" db="UniProtKB">
        <authorList>
            <consortium name="RefSeq"/>
        </authorList>
    </citation>
    <scope>IDENTIFICATION</scope>
    <source>
        <tissue evidence="11">Spleen</tissue>
    </source>
</reference>
<keyword evidence="8" id="KW-1133">Transmembrane helix</keyword>
<sequence length="294" mass="33371">MAGLLQAHQRASAGVFLLALWGVVGGGKLLVLPLDGSHWLSMKEVVEHLGKRGHDVVVLVPEVNLFLSDSKYYTRRTYAVPYSQDEMKDRIQTFGNNIFAEKSFLINPMAEYRNVMLVGSLFFTNCESLLKDSETLQFLRESKFDAIFTDPAFLCSMILAEYLDLPSVYFFRGIPSALEQMFSGSPNPVSYIPRDYTQFTDQMTFCQRVINFLVNLLEVPIIKFINSKFEDIASDLLKRDVDLITLGQKGSIHLLRYDFVFQYPKPIMPNMVFIGGTNCNKRGHLTQVGGLTYL</sequence>
<evidence type="ECO:0000313" key="11">
    <source>
        <dbReference type="RefSeq" id="XP_006866871.1"/>
    </source>
</evidence>
<evidence type="ECO:0000256" key="6">
    <source>
        <dbReference type="ARBA" id="ARBA00022692"/>
    </source>
</evidence>
<evidence type="ECO:0000256" key="5">
    <source>
        <dbReference type="ARBA" id="ARBA00022679"/>
    </source>
</evidence>
<dbReference type="Proteomes" id="UP000504623">
    <property type="component" value="Unplaced"/>
</dbReference>
<dbReference type="Gene3D" id="3.40.50.2000">
    <property type="entry name" value="Glycogen Phosphorylase B"/>
    <property type="match status" value="1"/>
</dbReference>
<comment type="similarity">
    <text evidence="2">Belongs to the UDP-glycosyltransferase family.</text>
</comment>
<dbReference type="OrthoDB" id="5835829at2759"/>
<organism evidence="10 11">
    <name type="scientific">Chrysochloris asiatica</name>
    <name type="common">Cape golden mole</name>
    <dbReference type="NCBI Taxonomy" id="185453"/>
    <lineage>
        <taxon>Eukaryota</taxon>
        <taxon>Metazoa</taxon>
        <taxon>Chordata</taxon>
        <taxon>Craniata</taxon>
        <taxon>Vertebrata</taxon>
        <taxon>Euteleostomi</taxon>
        <taxon>Mammalia</taxon>
        <taxon>Eutheria</taxon>
        <taxon>Afrotheria</taxon>
        <taxon>Chrysochloridae</taxon>
        <taxon>Chrysochlorinae</taxon>
        <taxon>Chrysochloris</taxon>
    </lineage>
</organism>
<dbReference type="GO" id="GO:0015020">
    <property type="term" value="F:glucuronosyltransferase activity"/>
    <property type="evidence" value="ECO:0007669"/>
    <property type="project" value="UniProtKB-EC"/>
</dbReference>
<dbReference type="PANTHER" id="PTHR48043">
    <property type="entry name" value="EG:EG0003.4 PROTEIN-RELATED"/>
    <property type="match status" value="1"/>
</dbReference>
<dbReference type="GO" id="GO:0016020">
    <property type="term" value="C:membrane"/>
    <property type="evidence" value="ECO:0007669"/>
    <property type="project" value="UniProtKB-SubCell"/>
</dbReference>
<dbReference type="AlphaFoldDB" id="A0A9B0TK75"/>
<evidence type="ECO:0000256" key="4">
    <source>
        <dbReference type="ARBA" id="ARBA00022676"/>
    </source>
</evidence>
<evidence type="ECO:0000256" key="9">
    <source>
        <dbReference type="ARBA" id="ARBA00023180"/>
    </source>
</evidence>
<dbReference type="SUPFAM" id="SSF53756">
    <property type="entry name" value="UDP-Glycosyltransferase/glycogen phosphorylase"/>
    <property type="match status" value="1"/>
</dbReference>
<dbReference type="GeneID" id="102833797"/>
<evidence type="ECO:0000256" key="7">
    <source>
        <dbReference type="ARBA" id="ARBA00022729"/>
    </source>
</evidence>
<evidence type="ECO:0000313" key="10">
    <source>
        <dbReference type="Proteomes" id="UP000504623"/>
    </source>
</evidence>
<gene>
    <name evidence="11" type="primary">LOC102833797</name>
</gene>
<evidence type="ECO:0000256" key="1">
    <source>
        <dbReference type="ARBA" id="ARBA00004167"/>
    </source>
</evidence>
<accession>A0A9B0TK75</accession>
<evidence type="ECO:0000256" key="2">
    <source>
        <dbReference type="ARBA" id="ARBA00009995"/>
    </source>
</evidence>
<dbReference type="EC" id="2.4.1.17" evidence="3"/>
<keyword evidence="10" id="KW-1185">Reference proteome</keyword>
<keyword evidence="7" id="KW-0732">Signal</keyword>
<dbReference type="FunFam" id="3.40.50.2000:FF:000066">
    <property type="entry name" value="UDP-glucuronosyltransferase 1-1"/>
    <property type="match status" value="1"/>
</dbReference>
<dbReference type="InterPro" id="IPR002213">
    <property type="entry name" value="UDP_glucos_trans"/>
</dbReference>
<proteinExistence type="inferred from homology"/>
<dbReference type="PANTHER" id="PTHR48043:SF161">
    <property type="entry name" value="UDP GLUCURONOSYLTRANSFERASE FAMILY 1 MEMBER A1"/>
    <property type="match status" value="1"/>
</dbReference>
<keyword evidence="4" id="KW-0328">Glycosyltransferase</keyword>
<evidence type="ECO:0000256" key="3">
    <source>
        <dbReference type="ARBA" id="ARBA00012544"/>
    </source>
</evidence>
<dbReference type="Pfam" id="PF00201">
    <property type="entry name" value="UDPGT"/>
    <property type="match status" value="1"/>
</dbReference>
<protein>
    <recommendedName>
        <fullName evidence="3">glucuronosyltransferase</fullName>
        <ecNumber evidence="3">2.4.1.17</ecNumber>
    </recommendedName>
</protein>